<evidence type="ECO:0000313" key="2">
    <source>
        <dbReference type="EMBL" id="AXC15367.1"/>
    </source>
</evidence>
<keyword evidence="1" id="KW-0472">Membrane</keyword>
<feature type="transmembrane region" description="Helical" evidence="1">
    <location>
        <begin position="16"/>
        <end position="35"/>
    </location>
</feature>
<proteinExistence type="predicted"/>
<dbReference type="EMBL" id="CP030840">
    <property type="protein sequence ID" value="AXC15367.1"/>
    <property type="molecule type" value="Genomic_DNA"/>
</dbReference>
<keyword evidence="1" id="KW-1133">Transmembrane helix</keyword>
<dbReference type="AlphaFoldDB" id="A0A2Z5G980"/>
<organism evidence="2 3">
    <name type="scientific">Acidisarcina polymorpha</name>
    <dbReference type="NCBI Taxonomy" id="2211140"/>
    <lineage>
        <taxon>Bacteria</taxon>
        <taxon>Pseudomonadati</taxon>
        <taxon>Acidobacteriota</taxon>
        <taxon>Terriglobia</taxon>
        <taxon>Terriglobales</taxon>
        <taxon>Acidobacteriaceae</taxon>
        <taxon>Acidisarcina</taxon>
    </lineage>
</organism>
<name>A0A2Z5G980_9BACT</name>
<evidence type="ECO:0000313" key="3">
    <source>
        <dbReference type="Proteomes" id="UP000253606"/>
    </source>
</evidence>
<sequence>MIDAGFAFRRHDLRQALVAAVVAGCFLITSLYFAARGKQRRG</sequence>
<gene>
    <name evidence="2" type="ORF">ACPOL_6123</name>
</gene>
<dbReference type="KEGG" id="abas:ACPOL_6123"/>
<evidence type="ECO:0000256" key="1">
    <source>
        <dbReference type="SAM" id="Phobius"/>
    </source>
</evidence>
<keyword evidence="3" id="KW-1185">Reference proteome</keyword>
<reference evidence="2 3" key="1">
    <citation type="journal article" date="2018" name="Front. Microbiol.">
        <title>Hydrolytic Capabilities as a Key to Environmental Success: Chitinolytic and Cellulolytic Acidobacteria From Acidic Sub-arctic Soils and Boreal Peatlands.</title>
        <authorList>
            <person name="Belova S.E."/>
            <person name="Ravin N.V."/>
            <person name="Pankratov T.A."/>
            <person name="Rakitin A.L."/>
            <person name="Ivanova A.A."/>
            <person name="Beletsky A.V."/>
            <person name="Mardanov A.V."/>
            <person name="Sinninghe Damste J.S."/>
            <person name="Dedysh S.N."/>
        </authorList>
    </citation>
    <scope>NUCLEOTIDE SEQUENCE [LARGE SCALE GENOMIC DNA]</scope>
    <source>
        <strain evidence="2 3">SBC82</strain>
    </source>
</reference>
<dbReference type="Proteomes" id="UP000253606">
    <property type="component" value="Chromosome"/>
</dbReference>
<accession>A0A2Z5G980</accession>
<protein>
    <submittedName>
        <fullName evidence="2">Uncharacterized protein</fullName>
    </submittedName>
</protein>
<keyword evidence="1" id="KW-0812">Transmembrane</keyword>